<comment type="caution">
    <text evidence="1">The sequence shown here is derived from an EMBL/GenBank/DDBJ whole genome shotgun (WGS) entry which is preliminary data.</text>
</comment>
<proteinExistence type="predicted"/>
<keyword evidence="2" id="KW-1185">Reference proteome</keyword>
<accession>A0ABU4RT73</accession>
<dbReference type="Proteomes" id="UP001273505">
    <property type="component" value="Unassembled WGS sequence"/>
</dbReference>
<gene>
    <name evidence="1" type="ORF">SCD92_01860</name>
</gene>
<dbReference type="RefSeq" id="WP_302723208.1">
    <property type="nucleotide sequence ID" value="NZ_JAULRU010000583.1"/>
</dbReference>
<reference evidence="1 2" key="1">
    <citation type="submission" date="2023-11" db="EMBL/GenBank/DDBJ databases">
        <title>Gilvimarinus fulvus sp. nov., isolated from the surface of Kelp.</title>
        <authorList>
            <person name="Sun Y.Y."/>
            <person name="Gong Y."/>
            <person name="Du Z.J."/>
        </authorList>
    </citation>
    <scope>NUCLEOTIDE SEQUENCE [LARGE SCALE GENOMIC DNA]</scope>
    <source>
        <strain evidence="1 2">SDUM040013</strain>
    </source>
</reference>
<protein>
    <submittedName>
        <fullName evidence="1">DUF4380 domain-containing protein</fullName>
    </submittedName>
</protein>
<dbReference type="EMBL" id="JAXAFO010000002">
    <property type="protein sequence ID" value="MDX6848086.1"/>
    <property type="molecule type" value="Genomic_DNA"/>
</dbReference>
<evidence type="ECO:0000313" key="1">
    <source>
        <dbReference type="EMBL" id="MDX6848086.1"/>
    </source>
</evidence>
<organism evidence="1 2">
    <name type="scientific">Gilvimarinus gilvus</name>
    <dbReference type="NCBI Taxonomy" id="3058038"/>
    <lineage>
        <taxon>Bacteria</taxon>
        <taxon>Pseudomonadati</taxon>
        <taxon>Pseudomonadota</taxon>
        <taxon>Gammaproteobacteria</taxon>
        <taxon>Cellvibrionales</taxon>
        <taxon>Cellvibrionaceae</taxon>
        <taxon>Gilvimarinus</taxon>
    </lineage>
</organism>
<dbReference type="InterPro" id="IPR025488">
    <property type="entry name" value="DUF4380"/>
</dbReference>
<evidence type="ECO:0000313" key="2">
    <source>
        <dbReference type="Proteomes" id="UP001273505"/>
    </source>
</evidence>
<name>A0ABU4RT73_9GAMM</name>
<dbReference type="Pfam" id="PF14315">
    <property type="entry name" value="DUF4380"/>
    <property type="match status" value="1"/>
</dbReference>
<dbReference type="PROSITE" id="PS51257">
    <property type="entry name" value="PROKAR_LIPOPROTEIN"/>
    <property type="match status" value="1"/>
</dbReference>
<sequence>MQVLRKCSALLMALSVLGCTDKTTDVAPAISPPDYLSLTNGRVYLERGPLRVSITPAVGGRIESLSYGAVERLAPRSANNNEWGNVLWTSPQADWGWPPPEALDSAPYRIEITATGVQLHSSKSEKLGVSLSKAYALAENTDTLIIDYQILNQSDREITLAPWEITRLPAQGQVFFPKGDTPYHSGQFAPLDFTHSAGIAWFDYAAQTLSADHYKSMTDGDEGWLAYQADDWLFVKAFENVPADLIAPGEGEIELYAKGDGSYIELEQQGYLTTLLPGEALDWRVLWAFELLPQGELQTNREWLVARARQLAGLALNDTD</sequence>